<accession>A0A1S8A5B6</accession>
<organism evidence="1">
    <name type="scientific">Rosellinia necatrix</name>
    <name type="common">White root-rot fungus</name>
    <dbReference type="NCBI Taxonomy" id="77044"/>
    <lineage>
        <taxon>Eukaryota</taxon>
        <taxon>Fungi</taxon>
        <taxon>Dikarya</taxon>
        <taxon>Ascomycota</taxon>
        <taxon>Pezizomycotina</taxon>
        <taxon>Sordariomycetes</taxon>
        <taxon>Xylariomycetidae</taxon>
        <taxon>Xylariales</taxon>
        <taxon>Xylariaceae</taxon>
        <taxon>Rosellinia</taxon>
    </lineage>
</organism>
<evidence type="ECO:0000313" key="2">
    <source>
        <dbReference type="Proteomes" id="UP000054516"/>
    </source>
</evidence>
<sequence length="52" mass="5908">MVPDPSSWDWIGLVTFATGNALMEGRVKEERLIAAVREGKKRTESEYDTIPR</sequence>
<evidence type="ECO:0000313" key="1">
    <source>
        <dbReference type="EMBL" id="GAW25304.1"/>
    </source>
</evidence>
<reference evidence="1" key="1">
    <citation type="submission" date="2016-03" db="EMBL/GenBank/DDBJ databases">
        <title>Draft genome sequence of Rosellinia necatrix.</title>
        <authorList>
            <person name="Kanematsu S."/>
        </authorList>
    </citation>
    <scope>NUCLEOTIDE SEQUENCE [LARGE SCALE GENOMIC DNA]</scope>
    <source>
        <strain evidence="1">W97</strain>
    </source>
</reference>
<name>A0A1S8A5B6_ROSNE</name>
<dbReference type="AlphaFoldDB" id="A0A1S8A5B6"/>
<dbReference type="Proteomes" id="UP000054516">
    <property type="component" value="Unassembled WGS sequence"/>
</dbReference>
<proteinExistence type="predicted"/>
<dbReference type="EMBL" id="DF977449">
    <property type="protein sequence ID" value="GAW25304.1"/>
    <property type="molecule type" value="Genomic_DNA"/>
</dbReference>
<keyword evidence="2" id="KW-1185">Reference proteome</keyword>
<protein>
    <submittedName>
        <fullName evidence="1">Uncharacterized protein</fullName>
    </submittedName>
</protein>
<gene>
    <name evidence="1" type="ORF">SAMD00023353_0402540</name>
</gene>